<accession>A0A240SXU7</accession>
<dbReference type="Proteomes" id="UP000092461">
    <property type="component" value="Unassembled WGS sequence"/>
</dbReference>
<sequence>MVEWIFLLRDITKPITLMGYTMITVVLTADVCLFYSMYRFLNDFKDLAFLLTTSGIAIIVNQKMYVMYTMNHSVHRIIEEVNIILERTSKHPDQANEMHKGMKVFGLAYKVIYLSYRLTVILMLSSSMAASIYTNEKNLIIGHVVPYFDHKTTPGYEINYVFHLCQLYICLVIVLSFDICFYGHIFIACSHKLAMIHYFHELDRLTEESDDVSHNEEIEECLKGLITEHQSHVIFMTNLADFTSMSNFTVLSSSMCSIIFTIYVLIEFFWVPGFVFIVPLITQLMVFGAVGTVYVIYAELYEAAIYNCKWYALPPRAQKALAFILMMSQSPILVTVGGYAPLDLQAFVACMKTCYSVTMMLLNREK</sequence>
<keyword evidence="4 10" id="KW-0812">Transmembrane</keyword>
<evidence type="ECO:0000256" key="1">
    <source>
        <dbReference type="ARBA" id="ARBA00004651"/>
    </source>
</evidence>
<evidence type="ECO:0000313" key="12">
    <source>
        <dbReference type="Proteomes" id="UP000092461"/>
    </source>
</evidence>
<feature type="transmembrane region" description="Helical" evidence="10">
    <location>
        <begin position="276"/>
        <end position="300"/>
    </location>
</feature>
<dbReference type="GO" id="GO:0005549">
    <property type="term" value="F:odorant binding"/>
    <property type="evidence" value="ECO:0007669"/>
    <property type="project" value="InterPro"/>
</dbReference>
<dbReference type="VEuPathDB" id="VectorBase:LLOJ010745"/>
<comment type="similarity">
    <text evidence="10">Belongs to the insect chemoreceptor superfamily. Heteromeric odorant receptor channel (TC 1.A.69) family.</text>
</comment>
<keyword evidence="5 10" id="KW-0552">Olfaction</keyword>
<keyword evidence="2" id="KW-1003">Cell membrane</keyword>
<evidence type="ECO:0000256" key="6">
    <source>
        <dbReference type="ARBA" id="ARBA00022989"/>
    </source>
</evidence>
<protein>
    <recommendedName>
        <fullName evidence="10">Odorant receptor</fullName>
    </recommendedName>
</protein>
<evidence type="ECO:0000256" key="8">
    <source>
        <dbReference type="ARBA" id="ARBA00023170"/>
    </source>
</evidence>
<evidence type="ECO:0000256" key="2">
    <source>
        <dbReference type="ARBA" id="ARBA00022475"/>
    </source>
</evidence>
<feature type="transmembrane region" description="Helical" evidence="10">
    <location>
        <begin position="248"/>
        <end position="270"/>
    </location>
</feature>
<feature type="transmembrane region" description="Helical" evidence="10">
    <location>
        <begin position="320"/>
        <end position="340"/>
    </location>
</feature>
<feature type="transmembrane region" description="Helical" evidence="10">
    <location>
        <begin position="20"/>
        <end position="41"/>
    </location>
</feature>
<feature type="transmembrane region" description="Helical" evidence="10">
    <location>
        <begin position="111"/>
        <end position="133"/>
    </location>
</feature>
<organism evidence="11 12">
    <name type="scientific">Lutzomyia longipalpis</name>
    <name type="common">Sand fly</name>
    <dbReference type="NCBI Taxonomy" id="7200"/>
    <lineage>
        <taxon>Eukaryota</taxon>
        <taxon>Metazoa</taxon>
        <taxon>Ecdysozoa</taxon>
        <taxon>Arthropoda</taxon>
        <taxon>Hexapoda</taxon>
        <taxon>Insecta</taxon>
        <taxon>Pterygota</taxon>
        <taxon>Neoptera</taxon>
        <taxon>Endopterygota</taxon>
        <taxon>Diptera</taxon>
        <taxon>Nematocera</taxon>
        <taxon>Psychodoidea</taxon>
        <taxon>Psychodidae</taxon>
        <taxon>Lutzomyia</taxon>
        <taxon>Lutzomyia</taxon>
    </lineage>
</organism>
<keyword evidence="8 10" id="KW-0675">Receptor</keyword>
<feature type="transmembrane region" description="Helical" evidence="10">
    <location>
        <begin position="160"/>
        <end position="187"/>
    </location>
</feature>
<proteinExistence type="inferred from homology"/>
<evidence type="ECO:0000256" key="5">
    <source>
        <dbReference type="ARBA" id="ARBA00022725"/>
    </source>
</evidence>
<keyword evidence="7 10" id="KW-0472">Membrane</keyword>
<dbReference type="EMBL" id="AJWK01007368">
    <property type="status" value="NOT_ANNOTATED_CDS"/>
    <property type="molecule type" value="Genomic_DNA"/>
</dbReference>
<evidence type="ECO:0000256" key="7">
    <source>
        <dbReference type="ARBA" id="ARBA00023136"/>
    </source>
</evidence>
<dbReference type="Pfam" id="PF02949">
    <property type="entry name" value="7tm_6"/>
    <property type="match status" value="1"/>
</dbReference>
<dbReference type="PANTHER" id="PTHR21137">
    <property type="entry name" value="ODORANT RECEPTOR"/>
    <property type="match status" value="1"/>
</dbReference>
<evidence type="ECO:0000256" key="10">
    <source>
        <dbReference type="RuleBase" id="RU351113"/>
    </source>
</evidence>
<name>A0A240SXU7_LUTLO</name>
<evidence type="ECO:0000256" key="4">
    <source>
        <dbReference type="ARBA" id="ARBA00022692"/>
    </source>
</evidence>
<evidence type="ECO:0000313" key="11">
    <source>
        <dbReference type="EnsemblMetazoa" id="LLOJ010745-PA"/>
    </source>
</evidence>
<evidence type="ECO:0000256" key="3">
    <source>
        <dbReference type="ARBA" id="ARBA00022606"/>
    </source>
</evidence>
<reference evidence="11" key="1">
    <citation type="submission" date="2020-05" db="UniProtKB">
        <authorList>
            <consortium name="EnsemblMetazoa"/>
        </authorList>
    </citation>
    <scope>IDENTIFICATION</scope>
    <source>
        <strain evidence="11">Jacobina</strain>
    </source>
</reference>
<dbReference type="VEuPathDB" id="VectorBase:LLONM1_005168"/>
<dbReference type="PANTHER" id="PTHR21137:SF35">
    <property type="entry name" value="ODORANT RECEPTOR 19A-RELATED"/>
    <property type="match status" value="1"/>
</dbReference>
<dbReference type="InterPro" id="IPR004117">
    <property type="entry name" value="7tm6_olfct_rcpt"/>
</dbReference>
<dbReference type="GO" id="GO:0004984">
    <property type="term" value="F:olfactory receptor activity"/>
    <property type="evidence" value="ECO:0007669"/>
    <property type="project" value="InterPro"/>
</dbReference>
<dbReference type="AlphaFoldDB" id="A0A240SXU7"/>
<dbReference type="GO" id="GO:0007165">
    <property type="term" value="P:signal transduction"/>
    <property type="evidence" value="ECO:0007669"/>
    <property type="project" value="UniProtKB-KW"/>
</dbReference>
<dbReference type="GO" id="GO:0005886">
    <property type="term" value="C:plasma membrane"/>
    <property type="evidence" value="ECO:0007669"/>
    <property type="project" value="UniProtKB-SubCell"/>
</dbReference>
<keyword evidence="12" id="KW-1185">Reference proteome</keyword>
<keyword evidence="6 10" id="KW-1133">Transmembrane helix</keyword>
<comment type="caution">
    <text evidence="10">Lacks conserved residue(s) required for the propagation of feature annotation.</text>
</comment>
<dbReference type="EnsemblMetazoa" id="LLOJ010745-RA">
    <property type="protein sequence ID" value="LLOJ010745-PA"/>
    <property type="gene ID" value="LLOJ010745"/>
</dbReference>
<evidence type="ECO:0000256" key="9">
    <source>
        <dbReference type="ARBA" id="ARBA00023224"/>
    </source>
</evidence>
<keyword evidence="9 10" id="KW-0807">Transducer</keyword>
<comment type="subcellular location">
    <subcellularLocation>
        <location evidence="1 10">Cell membrane</location>
        <topology evidence="1 10">Multi-pass membrane protein</topology>
    </subcellularLocation>
</comment>
<keyword evidence="3 10" id="KW-0716">Sensory transduction</keyword>